<dbReference type="eggNOG" id="COG2861">
    <property type="taxonomic scope" value="Bacteria"/>
</dbReference>
<dbReference type="InterPro" id="IPR006837">
    <property type="entry name" value="Divergent_DAC"/>
</dbReference>
<proteinExistence type="predicted"/>
<dbReference type="Pfam" id="PF04748">
    <property type="entry name" value="Polysacc_deac_2"/>
    <property type="match status" value="1"/>
</dbReference>
<organism evidence="3 4">
    <name type="scientific">Desulfonatronospira thiodismutans ASO3-1</name>
    <dbReference type="NCBI Taxonomy" id="555779"/>
    <lineage>
        <taxon>Bacteria</taxon>
        <taxon>Pseudomonadati</taxon>
        <taxon>Thermodesulfobacteriota</taxon>
        <taxon>Desulfovibrionia</taxon>
        <taxon>Desulfovibrionales</taxon>
        <taxon>Desulfonatronovibrionaceae</taxon>
        <taxon>Desulfonatronospira</taxon>
    </lineage>
</organism>
<dbReference type="OrthoDB" id="9784811at2"/>
<evidence type="ECO:0000313" key="4">
    <source>
        <dbReference type="Proteomes" id="UP000005496"/>
    </source>
</evidence>
<protein>
    <recommendedName>
        <fullName evidence="5">Divergent polysaccharide deacetylase family protein</fullName>
    </recommendedName>
</protein>
<dbReference type="Gene3D" id="3.20.20.370">
    <property type="entry name" value="Glycoside hydrolase/deacetylase"/>
    <property type="match status" value="1"/>
</dbReference>
<reference evidence="3" key="1">
    <citation type="submission" date="2010-05" db="EMBL/GenBank/DDBJ databases">
        <title>The draft genome of Desulfonatronospira thiodismutans ASO3-1.</title>
        <authorList>
            <consortium name="US DOE Joint Genome Institute (JGI-PGF)"/>
            <person name="Lucas S."/>
            <person name="Copeland A."/>
            <person name="Lapidus A."/>
            <person name="Cheng J.-F."/>
            <person name="Bruce D."/>
            <person name="Goodwin L."/>
            <person name="Pitluck S."/>
            <person name="Chertkov O."/>
            <person name="Brettin T."/>
            <person name="Detter J.C."/>
            <person name="Han C."/>
            <person name="Land M.L."/>
            <person name="Hauser L."/>
            <person name="Kyrpides N."/>
            <person name="Mikhailova N."/>
            <person name="Muyzer G."/>
            <person name="Woyke T."/>
        </authorList>
    </citation>
    <scope>NUCLEOTIDE SEQUENCE [LARGE SCALE GENOMIC DNA]</scope>
    <source>
        <strain evidence="3">ASO3-1</strain>
    </source>
</reference>
<feature type="compositionally biased region" description="Polar residues" evidence="1">
    <location>
        <begin position="67"/>
        <end position="78"/>
    </location>
</feature>
<gene>
    <name evidence="3" type="ORF">Dthio_PD0832</name>
</gene>
<feature type="transmembrane region" description="Helical" evidence="2">
    <location>
        <begin position="21"/>
        <end position="45"/>
    </location>
</feature>
<dbReference type="SUPFAM" id="SSF88713">
    <property type="entry name" value="Glycoside hydrolase/deacetylase"/>
    <property type="match status" value="1"/>
</dbReference>
<sequence>MASSGKNKTGSQKKAAPRKNFPLGYFFWGAATVITLVSLLGILLLPPKKQSADTSSETLAQKKEQVTHTSSDPGKTLTATDRKFTYEEKVGTGFEQRVWEADMAILNVLDRMGKDQGHILRNRVDNRFFYGTPFNFQEMFIYTDDRQKQFIRQLEKVLDSFVANAEIKPQDPKRQKWAINISGHTTHVLHLGIQKPDRQKGSGSLVIIIDDLGECLEFARKLAELNFPVTYSILPYLHKTEEVAEFASKKDFEVMLHMPMEPDTYHRGVEPGPGALFVDMTPREIRRQLVHSLEQVPQATGMNNHMGSAFTRHYEGMQVVFEELEKRDMFFLDSVTTPDSVARRLARETGLDFMQRHVFLDNVRSIQAITYQLQKAEQLASRHGMAVAIGHPYPETLEALQQWSKNRDAKINMASVDELLLQQRIRAVSSSSDGHTASAD</sequence>
<evidence type="ECO:0000313" key="3">
    <source>
        <dbReference type="EMBL" id="EFI33498.1"/>
    </source>
</evidence>
<keyword evidence="2" id="KW-1133">Transmembrane helix</keyword>
<keyword evidence="2" id="KW-0812">Transmembrane</keyword>
<dbReference type="AlphaFoldDB" id="D6SS32"/>
<keyword evidence="4" id="KW-1185">Reference proteome</keyword>
<dbReference type="EMBL" id="ACJN02000003">
    <property type="protein sequence ID" value="EFI33498.1"/>
    <property type="molecule type" value="Genomic_DNA"/>
</dbReference>
<dbReference type="GO" id="GO:0005975">
    <property type="term" value="P:carbohydrate metabolic process"/>
    <property type="evidence" value="ECO:0007669"/>
    <property type="project" value="InterPro"/>
</dbReference>
<dbReference type="CDD" id="cd10936">
    <property type="entry name" value="CE4_DAC2"/>
    <property type="match status" value="1"/>
</dbReference>
<dbReference type="InterPro" id="IPR011330">
    <property type="entry name" value="Glyco_hydro/deAcase_b/a-brl"/>
</dbReference>
<keyword evidence="2" id="KW-0472">Membrane</keyword>
<dbReference type="Proteomes" id="UP000005496">
    <property type="component" value="Unassembled WGS sequence"/>
</dbReference>
<feature type="region of interest" description="Disordered" evidence="1">
    <location>
        <begin position="55"/>
        <end position="78"/>
    </location>
</feature>
<comment type="caution">
    <text evidence="3">The sequence shown here is derived from an EMBL/GenBank/DDBJ whole genome shotgun (WGS) entry which is preliminary data.</text>
</comment>
<evidence type="ECO:0000256" key="1">
    <source>
        <dbReference type="SAM" id="MobiDB-lite"/>
    </source>
</evidence>
<accession>D6SS32</accession>
<dbReference type="PANTHER" id="PTHR30105">
    <property type="entry name" value="UNCHARACTERIZED YIBQ-RELATED"/>
    <property type="match status" value="1"/>
</dbReference>
<evidence type="ECO:0000256" key="2">
    <source>
        <dbReference type="SAM" id="Phobius"/>
    </source>
</evidence>
<dbReference type="PANTHER" id="PTHR30105:SF2">
    <property type="entry name" value="DIVERGENT POLYSACCHARIDE DEACETYLASE SUPERFAMILY"/>
    <property type="match status" value="1"/>
</dbReference>
<name>D6SS32_9BACT</name>
<evidence type="ECO:0008006" key="5">
    <source>
        <dbReference type="Google" id="ProtNLM"/>
    </source>
</evidence>